<proteinExistence type="predicted"/>
<evidence type="ECO:0000256" key="1">
    <source>
        <dbReference type="SAM" id="MobiDB-lite"/>
    </source>
</evidence>
<feature type="region of interest" description="Disordered" evidence="1">
    <location>
        <begin position="33"/>
        <end position="57"/>
    </location>
</feature>
<dbReference type="Proteomes" id="UP000177870">
    <property type="component" value="Chromosome"/>
</dbReference>
<evidence type="ECO:0000313" key="2">
    <source>
        <dbReference type="EMBL" id="AOW98526.1"/>
    </source>
</evidence>
<organism evidence="2 3">
    <name type="scientific">Moorena producens PAL-8-15-08-1</name>
    <dbReference type="NCBI Taxonomy" id="1458985"/>
    <lineage>
        <taxon>Bacteria</taxon>
        <taxon>Bacillati</taxon>
        <taxon>Cyanobacteriota</taxon>
        <taxon>Cyanophyceae</taxon>
        <taxon>Coleofasciculales</taxon>
        <taxon>Coleofasciculaceae</taxon>
        <taxon>Moorena</taxon>
    </lineage>
</organism>
<accession>A0A1D8TLQ1</accession>
<dbReference type="KEGG" id="mpro:BJP34_02875"/>
<dbReference type="RefSeq" id="WP_070391033.1">
    <property type="nucleotide sequence ID" value="NZ_CP017599.1"/>
</dbReference>
<gene>
    <name evidence="2" type="ORF">BJP34_02875</name>
</gene>
<dbReference type="OrthoDB" id="152114at2"/>
<sequence length="128" mass="14165">MTDPQRAERHWLAIAIATLWVVSVGGESDADLCSNHSEQLPATPLESPNSDSSTANPRVLSCFRRGMKRDSSCSTQSSSLTDWSIFSRFFSKYPCSLLSLNLKNLPLKATSYSLLPTPYSPKIRTSHN</sequence>
<reference evidence="3" key="1">
    <citation type="submission" date="2016-10" db="EMBL/GenBank/DDBJ databases">
        <title>Comparative genomics uncovers the prolific and rare metabolic potential of the cyanobacterial genus Moorea.</title>
        <authorList>
            <person name="Leao T."/>
            <person name="Castelao G."/>
            <person name="Korobeynikov A."/>
            <person name="Monroe E.A."/>
            <person name="Podell S."/>
            <person name="Glukhov E."/>
            <person name="Allen E."/>
            <person name="Gerwick W.H."/>
            <person name="Gerwick L."/>
        </authorList>
    </citation>
    <scope>NUCLEOTIDE SEQUENCE [LARGE SCALE GENOMIC DNA]</scope>
    <source>
        <strain evidence="3">PAL-8-15-08-1</strain>
    </source>
</reference>
<protein>
    <submittedName>
        <fullName evidence="2">Uncharacterized protein</fullName>
    </submittedName>
</protein>
<evidence type="ECO:0000313" key="3">
    <source>
        <dbReference type="Proteomes" id="UP000177870"/>
    </source>
</evidence>
<dbReference type="AlphaFoldDB" id="A0A1D8TLQ1"/>
<dbReference type="EMBL" id="CP017599">
    <property type="protein sequence ID" value="AOW98526.1"/>
    <property type="molecule type" value="Genomic_DNA"/>
</dbReference>
<name>A0A1D8TLQ1_9CYAN</name>
<feature type="compositionally biased region" description="Polar residues" evidence="1">
    <location>
        <begin position="34"/>
        <end position="56"/>
    </location>
</feature>